<dbReference type="Proteomes" id="UP001195941">
    <property type="component" value="Unassembled WGS sequence"/>
</dbReference>
<sequence>MMTNKLTVERLPDGQVHVARESWHDTFPEERRIPWADWYERMHKDTGYPGYLETAKALRELVPVDR</sequence>
<keyword evidence="2" id="KW-1185">Reference proteome</keyword>
<reference evidence="1 2" key="1">
    <citation type="journal article" date="2021" name="Arch. Microbiol.">
        <title>Thalassobius aquimarinus sp. nov., isolated from the Sea of Japan seashore.</title>
        <authorList>
            <person name="Kurilenko V.V."/>
            <person name="Romanenko L.A."/>
            <person name="Chernysheva N.Y."/>
            <person name="Velansky P.V."/>
            <person name="Tekutyeva L.A."/>
            <person name="Isaeva M.P."/>
            <person name="Mikhailov V.V."/>
        </authorList>
    </citation>
    <scope>NUCLEOTIDE SEQUENCE [LARGE SCALE GENOMIC DNA]</scope>
    <source>
        <strain evidence="1 2">KMM 8518</strain>
    </source>
</reference>
<accession>A0ABS5HSU5</accession>
<comment type="caution">
    <text evidence="1">The sequence shown here is derived from an EMBL/GenBank/DDBJ whole genome shotgun (WGS) entry which is preliminary data.</text>
</comment>
<evidence type="ECO:0000313" key="2">
    <source>
        <dbReference type="Proteomes" id="UP001195941"/>
    </source>
</evidence>
<organism evidence="1 2">
    <name type="scientific">Thalassovita aquimarina</name>
    <dbReference type="NCBI Taxonomy" id="2785917"/>
    <lineage>
        <taxon>Bacteria</taxon>
        <taxon>Pseudomonadati</taxon>
        <taxon>Pseudomonadota</taxon>
        <taxon>Alphaproteobacteria</taxon>
        <taxon>Rhodobacterales</taxon>
        <taxon>Roseobacteraceae</taxon>
        <taxon>Thalassovita</taxon>
    </lineage>
</organism>
<name>A0ABS5HSU5_9RHOB</name>
<protein>
    <submittedName>
        <fullName evidence="1">Uncharacterized protein</fullName>
    </submittedName>
</protein>
<dbReference type="EMBL" id="JADMKU010000010">
    <property type="protein sequence ID" value="MBR9651941.1"/>
    <property type="molecule type" value="Genomic_DNA"/>
</dbReference>
<evidence type="ECO:0000313" key="1">
    <source>
        <dbReference type="EMBL" id="MBR9651941.1"/>
    </source>
</evidence>
<proteinExistence type="predicted"/>
<gene>
    <name evidence="1" type="ORF">IT775_12495</name>
</gene>